<dbReference type="PANTHER" id="PTHR30069">
    <property type="entry name" value="TONB-DEPENDENT OUTER MEMBRANE RECEPTOR"/>
    <property type="match status" value="1"/>
</dbReference>
<dbReference type="Gene3D" id="2.40.170.20">
    <property type="entry name" value="TonB-dependent receptor, beta-barrel domain"/>
    <property type="match status" value="1"/>
</dbReference>
<dbReference type="InterPro" id="IPR036942">
    <property type="entry name" value="Beta-barrel_TonB_sf"/>
</dbReference>
<evidence type="ECO:0000256" key="10">
    <source>
        <dbReference type="PROSITE-ProRule" id="PRU01360"/>
    </source>
</evidence>
<evidence type="ECO:0000313" key="16">
    <source>
        <dbReference type="Proteomes" id="UP000305654"/>
    </source>
</evidence>
<evidence type="ECO:0000256" key="2">
    <source>
        <dbReference type="ARBA" id="ARBA00022448"/>
    </source>
</evidence>
<gene>
    <name evidence="15" type="ORF">FE263_11365</name>
</gene>
<protein>
    <submittedName>
        <fullName evidence="15">Uncharacterized protein</fullName>
    </submittedName>
</protein>
<dbReference type="Pfam" id="PF07715">
    <property type="entry name" value="Plug"/>
    <property type="match status" value="1"/>
</dbReference>
<dbReference type="GO" id="GO:0044718">
    <property type="term" value="P:siderophore transmembrane transport"/>
    <property type="evidence" value="ECO:0007669"/>
    <property type="project" value="TreeGrafter"/>
</dbReference>
<keyword evidence="3 10" id="KW-1134">Transmembrane beta strand</keyword>
<dbReference type="Gene3D" id="2.170.130.10">
    <property type="entry name" value="TonB-dependent receptor, plug domain"/>
    <property type="match status" value="1"/>
</dbReference>
<comment type="subcellular location">
    <subcellularLocation>
        <location evidence="1 10">Cell outer membrane</location>
        <topology evidence="1 10">Multi-pass membrane protein</topology>
    </subcellularLocation>
</comment>
<dbReference type="Pfam" id="PF00593">
    <property type="entry name" value="TonB_dep_Rec_b-barrel"/>
    <property type="match status" value="1"/>
</dbReference>
<evidence type="ECO:0000256" key="12">
    <source>
        <dbReference type="SAM" id="SignalP"/>
    </source>
</evidence>
<proteinExistence type="inferred from homology"/>
<evidence type="ECO:0000313" key="15">
    <source>
        <dbReference type="EMBL" id="TLU72632.1"/>
    </source>
</evidence>
<evidence type="ECO:0000259" key="14">
    <source>
        <dbReference type="Pfam" id="PF07715"/>
    </source>
</evidence>
<feature type="chain" id="PRO_5024313554" evidence="12">
    <location>
        <begin position="25"/>
        <end position="670"/>
    </location>
</feature>
<dbReference type="InterPro" id="IPR000531">
    <property type="entry name" value="Beta-barrel_TonB"/>
</dbReference>
<dbReference type="InterPro" id="IPR012910">
    <property type="entry name" value="Plug_dom"/>
</dbReference>
<name>A0A5R9J4Z6_9PROT</name>
<evidence type="ECO:0000256" key="5">
    <source>
        <dbReference type="ARBA" id="ARBA00022729"/>
    </source>
</evidence>
<keyword evidence="2 10" id="KW-0813">Transport</keyword>
<evidence type="ECO:0000256" key="9">
    <source>
        <dbReference type="ARBA" id="ARBA00023237"/>
    </source>
</evidence>
<dbReference type="EMBL" id="VCDI01000003">
    <property type="protein sequence ID" value="TLU72632.1"/>
    <property type="molecule type" value="Genomic_DNA"/>
</dbReference>
<dbReference type="InterPro" id="IPR037066">
    <property type="entry name" value="Plug_dom_sf"/>
</dbReference>
<evidence type="ECO:0000256" key="7">
    <source>
        <dbReference type="ARBA" id="ARBA00023136"/>
    </source>
</evidence>
<evidence type="ECO:0000256" key="1">
    <source>
        <dbReference type="ARBA" id="ARBA00004571"/>
    </source>
</evidence>
<dbReference type="RefSeq" id="WP_138326093.1">
    <property type="nucleotide sequence ID" value="NZ_VCDI01000003.1"/>
</dbReference>
<evidence type="ECO:0000259" key="13">
    <source>
        <dbReference type="Pfam" id="PF00593"/>
    </source>
</evidence>
<keyword evidence="7 10" id="KW-0472">Membrane</keyword>
<dbReference type="PANTHER" id="PTHR30069:SF29">
    <property type="entry name" value="HEMOGLOBIN AND HEMOGLOBIN-HAPTOGLOBIN-BINDING PROTEIN 1-RELATED"/>
    <property type="match status" value="1"/>
</dbReference>
<dbReference type="Proteomes" id="UP000305654">
    <property type="component" value="Unassembled WGS sequence"/>
</dbReference>
<evidence type="ECO:0000256" key="3">
    <source>
        <dbReference type="ARBA" id="ARBA00022452"/>
    </source>
</evidence>
<dbReference type="GO" id="GO:0009279">
    <property type="term" value="C:cell outer membrane"/>
    <property type="evidence" value="ECO:0007669"/>
    <property type="project" value="UniProtKB-SubCell"/>
</dbReference>
<feature type="domain" description="TonB-dependent receptor plug" evidence="14">
    <location>
        <begin position="51"/>
        <end position="160"/>
    </location>
</feature>
<evidence type="ECO:0000256" key="8">
    <source>
        <dbReference type="ARBA" id="ARBA00023170"/>
    </source>
</evidence>
<dbReference type="PROSITE" id="PS52016">
    <property type="entry name" value="TONB_DEPENDENT_REC_3"/>
    <property type="match status" value="1"/>
</dbReference>
<dbReference type="OrthoDB" id="9760333at2"/>
<accession>A0A5R9J4Z6</accession>
<feature type="signal peptide" evidence="12">
    <location>
        <begin position="1"/>
        <end position="24"/>
    </location>
</feature>
<dbReference type="SUPFAM" id="SSF56935">
    <property type="entry name" value="Porins"/>
    <property type="match status" value="1"/>
</dbReference>
<keyword evidence="9 10" id="KW-0998">Cell outer membrane</keyword>
<dbReference type="GO" id="GO:0015344">
    <property type="term" value="F:siderophore uptake transmembrane transporter activity"/>
    <property type="evidence" value="ECO:0007669"/>
    <property type="project" value="TreeGrafter"/>
</dbReference>
<organism evidence="15 16">
    <name type="scientific">Lichenicoccus roseus</name>
    <dbReference type="NCBI Taxonomy" id="2683649"/>
    <lineage>
        <taxon>Bacteria</taxon>
        <taxon>Pseudomonadati</taxon>
        <taxon>Pseudomonadota</taxon>
        <taxon>Alphaproteobacteria</taxon>
        <taxon>Acetobacterales</taxon>
        <taxon>Acetobacteraceae</taxon>
        <taxon>Lichenicoccus</taxon>
    </lineage>
</organism>
<comment type="caution">
    <text evidence="15">The sequence shown here is derived from an EMBL/GenBank/DDBJ whole genome shotgun (WGS) entry which is preliminary data.</text>
</comment>
<dbReference type="InterPro" id="IPR039426">
    <property type="entry name" value="TonB-dep_rcpt-like"/>
</dbReference>
<sequence length="670" mass="72420">MKKSFGLAILLACGATSGASPALAQSFDRNALEDMFGEPVTTSATGQPQRAREVPADMEIVTAEQIRRTGADTLPDVLRFVAGIDVRQYGLQDASVGIRGYDTALNPRVLVLLDGRQVYQDDYGLTVWSLIPVALSSIRQIEIIKGPSAALYGFNAVSGVINIVTYDPLTDKVNGGRVMGGTQNQTYGEAVATAQVPGVAGVRLSAEGFRSTEFTGYGQGDTREQPHSGTAAVDGRFLLGHGIEWDLFGSIGSVDSNYYIDTGTYTPIAFKANSLRSALSADTPIGVLKLDYYRNENRTSEDRAAEQGSGENDHWREDLNVVQASDLFKLGTNNTFRIAGEYRDNSVASLQTFSGRLGYTIVAGSLMWAWQILPQLSLTNVIRVDDLSLSHDGGQFYIPTLGPLYLDARIIEPNFNSGLVYKPTPYDTVRVTAARATQIPVLVDFGFARTYGDAIVAGNTGLRPSEVQNYEVDYDRKLAVLDSTLRLAAFAQRMDATIGSPFGSGETLLPTYQALLRATNFSGSNEAGGEIGITGSSPNGLRWNLSYALAAVRDSTPEDVLSQAATVSFQRQTPTNSVIAGAGYTWRRLDLDVQARWQSHIEDFALDTSTGATAVIVVPDYVTVNLHAAYRINRLFTASVLAEQVNKQQIAETAGLAVDRQFLAGLELRF</sequence>
<comment type="similarity">
    <text evidence="10 11">Belongs to the TonB-dependent receptor family.</text>
</comment>
<feature type="domain" description="TonB-dependent receptor-like beta-barrel" evidence="13">
    <location>
        <begin position="195"/>
        <end position="637"/>
    </location>
</feature>
<dbReference type="AlphaFoldDB" id="A0A5R9J4Z6"/>
<evidence type="ECO:0000256" key="6">
    <source>
        <dbReference type="ARBA" id="ARBA00023077"/>
    </source>
</evidence>
<keyword evidence="16" id="KW-1185">Reference proteome</keyword>
<evidence type="ECO:0000256" key="11">
    <source>
        <dbReference type="RuleBase" id="RU003357"/>
    </source>
</evidence>
<keyword evidence="8" id="KW-0675">Receptor</keyword>
<keyword evidence="4 10" id="KW-0812">Transmembrane</keyword>
<reference evidence="15 16" key="1">
    <citation type="submission" date="2019-05" db="EMBL/GenBank/DDBJ databases">
        <authorList>
            <person name="Pankratov T."/>
            <person name="Grouzdev D."/>
        </authorList>
    </citation>
    <scope>NUCLEOTIDE SEQUENCE [LARGE SCALE GENOMIC DNA]</scope>
    <source>
        <strain evidence="15 16">KEBCLARHB70R</strain>
    </source>
</reference>
<keyword evidence="6 11" id="KW-0798">TonB box</keyword>
<keyword evidence="5 12" id="KW-0732">Signal</keyword>
<evidence type="ECO:0000256" key="4">
    <source>
        <dbReference type="ARBA" id="ARBA00022692"/>
    </source>
</evidence>